<evidence type="ECO:0000256" key="4">
    <source>
        <dbReference type="RuleBase" id="RU000354"/>
    </source>
</evidence>
<dbReference type="OrthoDB" id="6516235at2759"/>
<comment type="similarity">
    <text evidence="2 4">Belongs to the TGF-beta family.</text>
</comment>
<keyword evidence="7" id="KW-1185">Reference proteome</keyword>
<evidence type="ECO:0000256" key="2">
    <source>
        <dbReference type="ARBA" id="ARBA00006656"/>
    </source>
</evidence>
<evidence type="ECO:0000313" key="7">
    <source>
        <dbReference type="Proteomes" id="UP000053660"/>
    </source>
</evidence>
<gene>
    <name evidence="6" type="ORF">OESDEN_01674</name>
</gene>
<dbReference type="PROSITE" id="PS51362">
    <property type="entry name" value="TGF_BETA_2"/>
    <property type="match status" value="1"/>
</dbReference>
<dbReference type="Gene3D" id="2.10.90.10">
    <property type="entry name" value="Cystine-knot cytokines"/>
    <property type="match status" value="1"/>
</dbReference>
<dbReference type="GO" id="GO:0005615">
    <property type="term" value="C:extracellular space"/>
    <property type="evidence" value="ECO:0007669"/>
    <property type="project" value="TreeGrafter"/>
</dbReference>
<evidence type="ECO:0000256" key="3">
    <source>
        <dbReference type="ARBA" id="ARBA00022525"/>
    </source>
</evidence>
<name>A0A0B1TLA3_OESDE</name>
<feature type="domain" description="TGF-beta family profile" evidence="5">
    <location>
        <begin position="75"/>
        <end position="135"/>
    </location>
</feature>
<dbReference type="EMBL" id="KN549324">
    <property type="protein sequence ID" value="KHJ98343.1"/>
    <property type="molecule type" value="Genomic_DNA"/>
</dbReference>
<sequence length="135" mass="15309">MKKLGTVTLDQNEIGRVRSLRIEVIRSAKSWFNSGTNDVFHHNVKVDVLANSQAISYFSFFVAPPELDCAYYDSAGQKDCNPKVECCLVPYYVNFTEIGWNKFILYPDGFYANYCIGPKLVSCPHEDPDIEGILK</sequence>
<dbReference type="SUPFAM" id="SSF57501">
    <property type="entry name" value="Cystine-knot cytokines"/>
    <property type="match status" value="1"/>
</dbReference>
<dbReference type="PANTHER" id="PTHR11848:SF309">
    <property type="entry name" value="INHIBIN BETA CHAIN"/>
    <property type="match status" value="1"/>
</dbReference>
<dbReference type="GO" id="GO:0008083">
    <property type="term" value="F:growth factor activity"/>
    <property type="evidence" value="ECO:0007669"/>
    <property type="project" value="UniProtKB-KW"/>
</dbReference>
<comment type="subcellular location">
    <subcellularLocation>
        <location evidence="1">Secreted</location>
    </subcellularLocation>
</comment>
<accession>A0A0B1TLA3</accession>
<protein>
    <recommendedName>
        <fullName evidence="5">TGF-beta family profile domain-containing protein</fullName>
    </recommendedName>
</protein>
<dbReference type="InterPro" id="IPR029034">
    <property type="entry name" value="Cystine-knot_cytokine"/>
</dbReference>
<reference evidence="6 7" key="1">
    <citation type="submission" date="2014-03" db="EMBL/GenBank/DDBJ databases">
        <title>Draft genome of the hookworm Oesophagostomum dentatum.</title>
        <authorList>
            <person name="Mitreva M."/>
        </authorList>
    </citation>
    <scope>NUCLEOTIDE SEQUENCE [LARGE SCALE GENOMIC DNA]</scope>
    <source>
        <strain evidence="6 7">OD-Hann</strain>
    </source>
</reference>
<proteinExistence type="inferred from homology"/>
<evidence type="ECO:0000256" key="1">
    <source>
        <dbReference type="ARBA" id="ARBA00004613"/>
    </source>
</evidence>
<organism evidence="6 7">
    <name type="scientific">Oesophagostomum dentatum</name>
    <name type="common">Nodular worm</name>
    <dbReference type="NCBI Taxonomy" id="61180"/>
    <lineage>
        <taxon>Eukaryota</taxon>
        <taxon>Metazoa</taxon>
        <taxon>Ecdysozoa</taxon>
        <taxon>Nematoda</taxon>
        <taxon>Chromadorea</taxon>
        <taxon>Rhabditida</taxon>
        <taxon>Rhabditina</taxon>
        <taxon>Rhabditomorpha</taxon>
        <taxon>Strongyloidea</taxon>
        <taxon>Strongylidae</taxon>
        <taxon>Oesophagostomum</taxon>
    </lineage>
</organism>
<dbReference type="AlphaFoldDB" id="A0A0B1TLA3"/>
<dbReference type="GO" id="GO:0005125">
    <property type="term" value="F:cytokine activity"/>
    <property type="evidence" value="ECO:0007669"/>
    <property type="project" value="TreeGrafter"/>
</dbReference>
<keyword evidence="4" id="KW-0339">Growth factor</keyword>
<keyword evidence="3" id="KW-0964">Secreted</keyword>
<dbReference type="Proteomes" id="UP000053660">
    <property type="component" value="Unassembled WGS sequence"/>
</dbReference>
<evidence type="ECO:0000313" key="6">
    <source>
        <dbReference type="EMBL" id="KHJ98343.1"/>
    </source>
</evidence>
<dbReference type="Pfam" id="PF00019">
    <property type="entry name" value="TGF_beta"/>
    <property type="match status" value="1"/>
</dbReference>
<dbReference type="InterPro" id="IPR001839">
    <property type="entry name" value="TGF-b_C"/>
</dbReference>
<dbReference type="PANTHER" id="PTHR11848">
    <property type="entry name" value="TGF-BETA FAMILY"/>
    <property type="match status" value="1"/>
</dbReference>
<evidence type="ECO:0000259" key="5">
    <source>
        <dbReference type="PROSITE" id="PS51362"/>
    </source>
</evidence>
<dbReference type="InterPro" id="IPR015615">
    <property type="entry name" value="TGF-beta-rel"/>
</dbReference>